<feature type="region of interest" description="Disordered" evidence="2">
    <location>
        <begin position="1"/>
        <end position="45"/>
    </location>
</feature>
<dbReference type="AlphaFoldDB" id="A0A6P7FFF3"/>
<evidence type="ECO:0000256" key="2">
    <source>
        <dbReference type="SAM" id="MobiDB-lite"/>
    </source>
</evidence>
<gene>
    <name evidence="3 4 5" type="primary">LOC114329753</name>
</gene>
<dbReference type="RefSeq" id="XP_028134759.1">
    <property type="nucleotide sequence ID" value="XM_028278958.1"/>
</dbReference>
<feature type="coiled-coil region" evidence="1">
    <location>
        <begin position="80"/>
        <end position="107"/>
    </location>
</feature>
<dbReference type="RefSeq" id="XP_028134760.1">
    <property type="nucleotide sequence ID" value="XM_028278959.1"/>
</dbReference>
<name>A0A6P7FFF3_DIAVI</name>
<evidence type="ECO:0000313" key="3">
    <source>
        <dbReference type="RefSeq" id="XP_028134759.1"/>
    </source>
</evidence>
<accession>A0A6P7FFF3</accession>
<keyword evidence="1" id="KW-0175">Coiled coil</keyword>
<evidence type="ECO:0000313" key="5">
    <source>
        <dbReference type="RefSeq" id="XP_028134761.1"/>
    </source>
</evidence>
<organism evidence="3">
    <name type="scientific">Diabrotica virgifera virgifera</name>
    <name type="common">western corn rootworm</name>
    <dbReference type="NCBI Taxonomy" id="50390"/>
    <lineage>
        <taxon>Eukaryota</taxon>
        <taxon>Metazoa</taxon>
        <taxon>Ecdysozoa</taxon>
        <taxon>Arthropoda</taxon>
        <taxon>Hexapoda</taxon>
        <taxon>Insecta</taxon>
        <taxon>Pterygota</taxon>
        <taxon>Neoptera</taxon>
        <taxon>Endopterygota</taxon>
        <taxon>Coleoptera</taxon>
        <taxon>Polyphaga</taxon>
        <taxon>Cucujiformia</taxon>
        <taxon>Chrysomeloidea</taxon>
        <taxon>Chrysomelidae</taxon>
        <taxon>Galerucinae</taxon>
        <taxon>Diabroticina</taxon>
        <taxon>Diabroticites</taxon>
        <taxon>Diabrotica</taxon>
    </lineage>
</organism>
<dbReference type="RefSeq" id="XP_028134761.1">
    <property type="nucleotide sequence ID" value="XM_028278960.1"/>
</dbReference>
<protein>
    <submittedName>
        <fullName evidence="3">Uncharacterized protein LOC114329753 isoform X1</fullName>
    </submittedName>
    <submittedName>
        <fullName evidence="4">Uncharacterized protein LOC114329753 isoform X2</fullName>
    </submittedName>
    <submittedName>
        <fullName evidence="5">Uncharacterized protein LOC114329753 isoform X3</fullName>
    </submittedName>
</protein>
<proteinExistence type="predicted"/>
<feature type="compositionally biased region" description="Basic and acidic residues" evidence="2">
    <location>
        <begin position="1"/>
        <end position="38"/>
    </location>
</feature>
<sequence length="161" mass="18887">MEHEQGKKEPQKKVNSEQKENVSEDTSAEEREDTREEFQTVVRRKRQRKNIGTGNSFNDKELEFSGGERKVWLYINRVKRAATEEVIKKYIKNNVEFENEIVQVKELPSDENRLKAFVVTASLKKKDILYDPSFWPSGVGISRFDFNRHKDFLSEGNFAVL</sequence>
<evidence type="ECO:0000256" key="1">
    <source>
        <dbReference type="SAM" id="Coils"/>
    </source>
</evidence>
<evidence type="ECO:0000313" key="4">
    <source>
        <dbReference type="RefSeq" id="XP_028134760.1"/>
    </source>
</evidence>
<reference evidence="3 4" key="1">
    <citation type="submission" date="2025-04" db="UniProtKB">
        <authorList>
            <consortium name="RefSeq"/>
        </authorList>
    </citation>
    <scope>IDENTIFICATION</scope>
    <source>
        <tissue evidence="3 4">Whole insect</tissue>
    </source>
</reference>